<dbReference type="EMBL" id="GBXM01085946">
    <property type="protein sequence ID" value="JAH22631.1"/>
    <property type="molecule type" value="Transcribed_RNA"/>
</dbReference>
<accession>A0A0E9R0B2</accession>
<protein>
    <submittedName>
        <fullName evidence="1">Uncharacterized protein</fullName>
    </submittedName>
</protein>
<dbReference type="AlphaFoldDB" id="A0A0E9R0B2"/>
<reference evidence="1" key="2">
    <citation type="journal article" date="2015" name="Fish Shellfish Immunol.">
        <title>Early steps in the European eel (Anguilla anguilla)-Vibrio vulnificus interaction in the gills: Role of the RtxA13 toxin.</title>
        <authorList>
            <person name="Callol A."/>
            <person name="Pajuelo D."/>
            <person name="Ebbesson L."/>
            <person name="Teles M."/>
            <person name="MacKenzie S."/>
            <person name="Amaro C."/>
        </authorList>
    </citation>
    <scope>NUCLEOTIDE SEQUENCE</scope>
</reference>
<sequence>MQTLRNHRDCKWSVRIMPNEIS</sequence>
<organism evidence="1">
    <name type="scientific">Anguilla anguilla</name>
    <name type="common">European freshwater eel</name>
    <name type="synonym">Muraena anguilla</name>
    <dbReference type="NCBI Taxonomy" id="7936"/>
    <lineage>
        <taxon>Eukaryota</taxon>
        <taxon>Metazoa</taxon>
        <taxon>Chordata</taxon>
        <taxon>Craniata</taxon>
        <taxon>Vertebrata</taxon>
        <taxon>Euteleostomi</taxon>
        <taxon>Actinopterygii</taxon>
        <taxon>Neopterygii</taxon>
        <taxon>Teleostei</taxon>
        <taxon>Anguilliformes</taxon>
        <taxon>Anguillidae</taxon>
        <taxon>Anguilla</taxon>
    </lineage>
</organism>
<evidence type="ECO:0000313" key="1">
    <source>
        <dbReference type="EMBL" id="JAH22631.1"/>
    </source>
</evidence>
<proteinExistence type="predicted"/>
<name>A0A0E9R0B2_ANGAN</name>
<reference evidence="1" key="1">
    <citation type="submission" date="2014-11" db="EMBL/GenBank/DDBJ databases">
        <authorList>
            <person name="Amaro Gonzalez C."/>
        </authorList>
    </citation>
    <scope>NUCLEOTIDE SEQUENCE</scope>
</reference>